<dbReference type="KEGG" id="cki:Calkr_1608"/>
<feature type="transmembrane region" description="Helical" evidence="4">
    <location>
        <begin position="230"/>
        <end position="249"/>
    </location>
</feature>
<protein>
    <submittedName>
        <fullName evidence="5">Tetratricopeptide TPR_1 repeat-containing protein</fullName>
    </submittedName>
</protein>
<dbReference type="SUPFAM" id="SSF48452">
    <property type="entry name" value="TPR-like"/>
    <property type="match status" value="1"/>
</dbReference>
<dbReference type="InterPro" id="IPR011990">
    <property type="entry name" value="TPR-like_helical_dom_sf"/>
</dbReference>
<feature type="repeat" description="TPR" evidence="3">
    <location>
        <begin position="68"/>
        <end position="101"/>
    </location>
</feature>
<dbReference type="OrthoDB" id="1791432at2"/>
<feature type="repeat" description="TPR" evidence="3">
    <location>
        <begin position="34"/>
        <end position="67"/>
    </location>
</feature>
<evidence type="ECO:0000256" key="3">
    <source>
        <dbReference type="PROSITE-ProRule" id="PRU00339"/>
    </source>
</evidence>
<name>E4SA16_CALA7</name>
<dbReference type="PANTHER" id="PTHR45586">
    <property type="entry name" value="TPR REPEAT-CONTAINING PROTEIN PA4667"/>
    <property type="match status" value="1"/>
</dbReference>
<organism evidence="5 6">
    <name type="scientific">Caldicellulosiruptor acetigenus (strain ATCC 700853 / DSM 12137 / I77R1B)</name>
    <name type="common">Caldicellulosiruptor kristjanssonii</name>
    <dbReference type="NCBI Taxonomy" id="632335"/>
    <lineage>
        <taxon>Bacteria</taxon>
        <taxon>Bacillati</taxon>
        <taxon>Bacillota</taxon>
        <taxon>Bacillota incertae sedis</taxon>
        <taxon>Caldicellulosiruptorales</taxon>
        <taxon>Caldicellulosiruptoraceae</taxon>
        <taxon>Caldicellulosiruptor</taxon>
    </lineage>
</organism>
<keyword evidence="1" id="KW-0677">Repeat</keyword>
<evidence type="ECO:0000256" key="4">
    <source>
        <dbReference type="SAM" id="Phobius"/>
    </source>
</evidence>
<dbReference type="Pfam" id="PF14559">
    <property type="entry name" value="TPR_19"/>
    <property type="match status" value="1"/>
</dbReference>
<proteinExistence type="predicted"/>
<dbReference type="STRING" id="632335.Calkr_1608"/>
<dbReference type="PROSITE" id="PS50005">
    <property type="entry name" value="TPR"/>
    <property type="match status" value="2"/>
</dbReference>
<dbReference type="HOGENOM" id="CLU_945548_0_0_9"/>
<dbReference type="InterPro" id="IPR019734">
    <property type="entry name" value="TPR_rpt"/>
</dbReference>
<keyword evidence="6" id="KW-1185">Reference proteome</keyword>
<evidence type="ECO:0000313" key="5">
    <source>
        <dbReference type="EMBL" id="ADQ41101.1"/>
    </source>
</evidence>
<keyword evidence="4" id="KW-1133">Transmembrane helix</keyword>
<dbReference type="SMART" id="SM00028">
    <property type="entry name" value="TPR"/>
    <property type="match status" value="3"/>
</dbReference>
<dbReference type="Proteomes" id="UP000009256">
    <property type="component" value="Chromosome"/>
</dbReference>
<dbReference type="RefSeq" id="WP_013432865.1">
    <property type="nucleotide sequence ID" value="NC_014721.1"/>
</dbReference>
<dbReference type="InterPro" id="IPR051012">
    <property type="entry name" value="CellSynth/LPSAsmb/PSIAsmb"/>
</dbReference>
<dbReference type="Gene3D" id="1.25.40.10">
    <property type="entry name" value="Tetratricopeptide repeat domain"/>
    <property type="match status" value="1"/>
</dbReference>
<reference evidence="5 6" key="2">
    <citation type="journal article" date="2011" name="J. Bacteriol.">
        <title>Complete genome sequences for the anaerobic, extremely thermophilic plant biomass-degrading bacteria Caldicellulosiruptor hydrothermalis, Caldicellulosiruptor kristjanssonii, Caldicellulosiruptor kronotskyensis, Caldicellulosiruptor owensenis, and Caldicellulosiruptor lactoaceticus.</title>
        <authorList>
            <person name="Blumer-Schuette S.E."/>
            <person name="Ozdemir I."/>
            <person name="Mistry D."/>
            <person name="Lucas S."/>
            <person name="Lapidus A."/>
            <person name="Cheng J.F."/>
            <person name="Goodwin L.A."/>
            <person name="Pitluck S."/>
            <person name="Land M.L."/>
            <person name="Hauser L.J."/>
            <person name="Woyke T."/>
            <person name="Mikhailova N."/>
            <person name="Pati A."/>
            <person name="Kyrpides N.C."/>
            <person name="Ivanova N."/>
            <person name="Detter J.C."/>
            <person name="Walston-Davenport K."/>
            <person name="Han S."/>
            <person name="Adams M.W."/>
            <person name="Kelly R.M."/>
        </authorList>
    </citation>
    <scope>NUCLEOTIDE SEQUENCE [LARGE SCALE GENOMIC DNA]</scope>
    <source>
        <strain evidence="6">ATCC 700853 / DSM 12137 / I77R1B</strain>
    </source>
</reference>
<evidence type="ECO:0000256" key="2">
    <source>
        <dbReference type="ARBA" id="ARBA00022803"/>
    </source>
</evidence>
<keyword evidence="4" id="KW-0472">Membrane</keyword>
<keyword evidence="2 3" id="KW-0802">TPR repeat</keyword>
<dbReference type="eggNOG" id="COG0457">
    <property type="taxonomic scope" value="Bacteria"/>
</dbReference>
<dbReference type="AlphaFoldDB" id="E4SA16"/>
<feature type="transmembrane region" description="Helical" evidence="4">
    <location>
        <begin position="255"/>
        <end position="276"/>
    </location>
</feature>
<evidence type="ECO:0000256" key="1">
    <source>
        <dbReference type="ARBA" id="ARBA00022737"/>
    </source>
</evidence>
<gene>
    <name evidence="5" type="ordered locus">Calkr_1608</name>
</gene>
<sequence length="295" mass="34766">MEDRSLISFYIDKGDYEKAKDLIFGLLKENPYDISLYLNLALIEIREKNLKKAEEYAKQALSIDANHKGVWAVLGKIYHLKKEYSQAEKCYLQALKIDSAFVEVLVSYSELLIETGFVEKGLDILKYAQSLEPTNSLILQNEFYVNLYQMNYQKANESIRKLFSSTMDIENIYVLLILYEYNRSNFKKAYEYAKLAFKERPTDYNLLKIMEYLKMINSPLFFINRLASKISSELLYIIFVGISLILYLLKQYSALTIWSVFVLLISILSYLSTYIYRLIQYIKKIFTRVLNNKKF</sequence>
<dbReference type="EMBL" id="CP002326">
    <property type="protein sequence ID" value="ADQ41101.1"/>
    <property type="molecule type" value="Genomic_DNA"/>
</dbReference>
<accession>E4SA16</accession>
<keyword evidence="4" id="KW-0812">Transmembrane</keyword>
<evidence type="ECO:0000313" key="6">
    <source>
        <dbReference type="Proteomes" id="UP000009256"/>
    </source>
</evidence>
<dbReference type="PANTHER" id="PTHR45586:SF1">
    <property type="entry name" value="LIPOPOLYSACCHARIDE ASSEMBLY PROTEIN B"/>
    <property type="match status" value="1"/>
</dbReference>
<reference key="1">
    <citation type="submission" date="2010-11" db="EMBL/GenBank/DDBJ databases">
        <title>Complete sequence of chromosome of Caldicellulosiruptor kristjanssonii 177R1B.</title>
        <authorList>
            <consortium name="US DOE Joint Genome Institute"/>
            <person name="Lucas S."/>
            <person name="Copeland A."/>
            <person name="Lapidus A."/>
            <person name="Cheng J.-F."/>
            <person name="Bruce D."/>
            <person name="Goodwin L."/>
            <person name="Pitluck S."/>
            <person name="Davenport K."/>
            <person name="Detter J.C."/>
            <person name="Han C."/>
            <person name="Tapia R."/>
            <person name="Land M."/>
            <person name="Hauser L."/>
            <person name="Jeffries C."/>
            <person name="Kyrpides N."/>
            <person name="Ivanova N."/>
            <person name="Mikhailova N."/>
            <person name="Blumer-Schuette S.E."/>
            <person name="Kelly R.M."/>
            <person name="Woyke T."/>
        </authorList>
    </citation>
    <scope>NUCLEOTIDE SEQUENCE</scope>
    <source>
        <strain>177R1B</strain>
    </source>
</reference>